<gene>
    <name evidence="1" type="ORF">PSON_ATCC_30995.1.T3430010</name>
</gene>
<dbReference type="PANTHER" id="PTHR33706:SF1">
    <property type="entry name" value="TPR REPEAT PROTEIN"/>
    <property type="match status" value="1"/>
</dbReference>
<accession>A0A8S1RRP9</accession>
<organism evidence="1 2">
    <name type="scientific">Paramecium sonneborni</name>
    <dbReference type="NCBI Taxonomy" id="65129"/>
    <lineage>
        <taxon>Eukaryota</taxon>
        <taxon>Sar</taxon>
        <taxon>Alveolata</taxon>
        <taxon>Ciliophora</taxon>
        <taxon>Intramacronucleata</taxon>
        <taxon>Oligohymenophorea</taxon>
        <taxon>Peniculida</taxon>
        <taxon>Parameciidae</taxon>
        <taxon>Paramecium</taxon>
    </lineage>
</organism>
<sequence>MKQNSVVSINMVKNLVHGKSSQQISPILVGEDHTKKTKTEQMDYGLKKAIIFQFINQGEYLKGKKVGRWDILFRNNSTSLFQLMYFEKKILFFIYSGGGSYNEQNMKTGIWIQLNDQFHNNQQCTKANKKIVQRQVDGQSKQYFQIKQFNDNLNNFQYLVEAMDAMMRMD</sequence>
<name>A0A8S1RRP9_9CILI</name>
<dbReference type="PANTHER" id="PTHR33706">
    <property type="entry name" value="MORN VARIANT REPEAT PROTEIN"/>
    <property type="match status" value="1"/>
</dbReference>
<proteinExistence type="predicted"/>
<comment type="caution">
    <text evidence="1">The sequence shown here is derived from an EMBL/GenBank/DDBJ whole genome shotgun (WGS) entry which is preliminary data.</text>
</comment>
<evidence type="ECO:0000313" key="1">
    <source>
        <dbReference type="EMBL" id="CAD8130918.1"/>
    </source>
</evidence>
<keyword evidence="2" id="KW-1185">Reference proteome</keyword>
<reference evidence="1" key="1">
    <citation type="submission" date="2021-01" db="EMBL/GenBank/DDBJ databases">
        <authorList>
            <consortium name="Genoscope - CEA"/>
            <person name="William W."/>
        </authorList>
    </citation>
    <scope>NUCLEOTIDE SEQUENCE</scope>
</reference>
<protein>
    <submittedName>
        <fullName evidence="1">Uncharacterized protein</fullName>
    </submittedName>
</protein>
<dbReference type="AlphaFoldDB" id="A0A8S1RRP9"/>
<evidence type="ECO:0000313" key="2">
    <source>
        <dbReference type="Proteomes" id="UP000692954"/>
    </source>
</evidence>
<dbReference type="EMBL" id="CAJJDN010000343">
    <property type="protein sequence ID" value="CAD8130918.1"/>
    <property type="molecule type" value="Genomic_DNA"/>
</dbReference>
<dbReference type="Proteomes" id="UP000692954">
    <property type="component" value="Unassembled WGS sequence"/>
</dbReference>